<dbReference type="InterPro" id="IPR036979">
    <property type="entry name" value="CM_dom_sf"/>
</dbReference>
<proteinExistence type="predicted"/>
<dbReference type="InterPro" id="IPR051331">
    <property type="entry name" value="Chorismate_mutase-related"/>
</dbReference>
<dbReference type="PANTHER" id="PTHR38041:SF2">
    <property type="entry name" value="SECRETED CHORISMATE MUTASE"/>
    <property type="match status" value="1"/>
</dbReference>
<evidence type="ECO:0000256" key="3">
    <source>
        <dbReference type="ARBA" id="ARBA00022729"/>
    </source>
</evidence>
<protein>
    <recommendedName>
        <fullName evidence="2">chorismate mutase</fullName>
        <ecNumber evidence="2">5.4.99.5</ecNumber>
    </recommendedName>
</protein>
<evidence type="ECO:0000256" key="5">
    <source>
        <dbReference type="SAM" id="SignalP"/>
    </source>
</evidence>
<dbReference type="EMBL" id="HBUF01140103">
    <property type="protein sequence ID" value="CAG6646101.1"/>
    <property type="molecule type" value="Transcribed_RNA"/>
</dbReference>
<dbReference type="EMBL" id="HBUF01531010">
    <property type="protein sequence ID" value="CAG6751824.1"/>
    <property type="molecule type" value="Transcribed_RNA"/>
</dbReference>
<reference evidence="7" key="1">
    <citation type="submission" date="2021-05" db="EMBL/GenBank/DDBJ databases">
        <authorList>
            <person name="Alioto T."/>
            <person name="Alioto T."/>
            <person name="Gomez Garrido J."/>
        </authorList>
    </citation>
    <scope>NUCLEOTIDE SEQUENCE</scope>
</reference>
<dbReference type="Gene3D" id="1.20.59.10">
    <property type="entry name" value="Chorismate mutase"/>
    <property type="match status" value="1"/>
</dbReference>
<name>A0A8D8V606_9HEMI</name>
<evidence type="ECO:0000259" key="6">
    <source>
        <dbReference type="PROSITE" id="PS51168"/>
    </source>
</evidence>
<keyword evidence="3 5" id="KW-0732">Signal</keyword>
<dbReference type="EMBL" id="HBUF01357429">
    <property type="protein sequence ID" value="CAG6718480.1"/>
    <property type="molecule type" value="Transcribed_RNA"/>
</dbReference>
<dbReference type="InterPro" id="IPR002701">
    <property type="entry name" value="CM_II_prokaryot"/>
</dbReference>
<dbReference type="EMBL" id="HBUF01140102">
    <property type="protein sequence ID" value="CAG6646100.1"/>
    <property type="molecule type" value="Transcribed_RNA"/>
</dbReference>
<dbReference type="Pfam" id="PF01817">
    <property type="entry name" value="CM_2"/>
    <property type="match status" value="1"/>
</dbReference>
<evidence type="ECO:0000256" key="1">
    <source>
        <dbReference type="ARBA" id="ARBA00004817"/>
    </source>
</evidence>
<dbReference type="NCBIfam" id="TIGR01806">
    <property type="entry name" value="CM_mono2"/>
    <property type="match status" value="1"/>
</dbReference>
<dbReference type="SUPFAM" id="SSF48600">
    <property type="entry name" value="Chorismate mutase II"/>
    <property type="match status" value="1"/>
</dbReference>
<evidence type="ECO:0000256" key="2">
    <source>
        <dbReference type="ARBA" id="ARBA00012404"/>
    </source>
</evidence>
<dbReference type="AlphaFoldDB" id="A0A8D8V606"/>
<dbReference type="UniPathway" id="UPA00120">
    <property type="reaction ID" value="UER00203"/>
</dbReference>
<dbReference type="InterPro" id="IPR036263">
    <property type="entry name" value="Chorismate_II_sf"/>
</dbReference>
<dbReference type="EMBL" id="HBUF01357428">
    <property type="protein sequence ID" value="CAG6718479.1"/>
    <property type="molecule type" value="Transcribed_RNA"/>
</dbReference>
<dbReference type="GO" id="GO:0004106">
    <property type="term" value="F:chorismate mutase activity"/>
    <property type="evidence" value="ECO:0007669"/>
    <property type="project" value="UniProtKB-EC"/>
</dbReference>
<keyword evidence="4" id="KW-0413">Isomerase</keyword>
<feature type="chain" id="PRO_5033671659" description="chorismate mutase" evidence="5">
    <location>
        <begin position="21"/>
        <end position="189"/>
    </location>
</feature>
<dbReference type="PROSITE" id="PS51168">
    <property type="entry name" value="CHORISMATE_MUT_2"/>
    <property type="match status" value="1"/>
</dbReference>
<dbReference type="SMART" id="SM00830">
    <property type="entry name" value="CM_2"/>
    <property type="match status" value="1"/>
</dbReference>
<dbReference type="EMBL" id="HBUF01531009">
    <property type="protein sequence ID" value="CAG6751823.1"/>
    <property type="molecule type" value="Transcribed_RNA"/>
</dbReference>
<dbReference type="InterPro" id="IPR008240">
    <property type="entry name" value="Chorismate_mutase_periplasmic"/>
</dbReference>
<feature type="domain" description="Chorismate mutase" evidence="6">
    <location>
        <begin position="2"/>
        <end position="96"/>
    </location>
</feature>
<sequence>MQNILIATVAIFQLMSGISALQVLVALSKERLKLASLVAENKAQMCKAVEDPEREKEILQVIVKTAQDQYGLEPAFVEPFFKAQMEANKLLQYGILMDANKKNKRPSPIINLNQVRVKVDELNHEILKNLKQVHTEMQGGKCIEAVNDALESELTQSQDFLYKAALIRALSSLVDICQEKQKAAQSSKV</sequence>
<evidence type="ECO:0000256" key="4">
    <source>
        <dbReference type="ARBA" id="ARBA00023235"/>
    </source>
</evidence>
<dbReference type="EC" id="5.4.99.5" evidence="2"/>
<evidence type="ECO:0000313" key="7">
    <source>
        <dbReference type="EMBL" id="CAG6718478.1"/>
    </source>
</evidence>
<feature type="signal peptide" evidence="5">
    <location>
        <begin position="1"/>
        <end position="20"/>
    </location>
</feature>
<organism evidence="7">
    <name type="scientific">Cacopsylla melanoneura</name>
    <dbReference type="NCBI Taxonomy" id="428564"/>
    <lineage>
        <taxon>Eukaryota</taxon>
        <taxon>Metazoa</taxon>
        <taxon>Ecdysozoa</taxon>
        <taxon>Arthropoda</taxon>
        <taxon>Hexapoda</taxon>
        <taxon>Insecta</taxon>
        <taxon>Pterygota</taxon>
        <taxon>Neoptera</taxon>
        <taxon>Paraneoptera</taxon>
        <taxon>Hemiptera</taxon>
        <taxon>Sternorrhyncha</taxon>
        <taxon>Psylloidea</taxon>
        <taxon>Psyllidae</taxon>
        <taxon>Psyllinae</taxon>
        <taxon>Cacopsylla</taxon>
    </lineage>
</organism>
<comment type="pathway">
    <text evidence="1">Metabolic intermediate biosynthesis; prephenate biosynthesis; prephenate from chorismate: step 1/1.</text>
</comment>
<dbReference type="EMBL" id="HBUF01198562">
    <property type="protein sequence ID" value="CAG6661044.1"/>
    <property type="molecule type" value="Transcribed_RNA"/>
</dbReference>
<dbReference type="PANTHER" id="PTHR38041">
    <property type="entry name" value="CHORISMATE MUTASE"/>
    <property type="match status" value="1"/>
</dbReference>
<dbReference type="GO" id="GO:0009697">
    <property type="term" value="P:salicylic acid biosynthetic process"/>
    <property type="evidence" value="ECO:0007669"/>
    <property type="project" value="TreeGrafter"/>
</dbReference>
<dbReference type="GO" id="GO:0046417">
    <property type="term" value="P:chorismate metabolic process"/>
    <property type="evidence" value="ECO:0007669"/>
    <property type="project" value="InterPro"/>
</dbReference>
<dbReference type="EMBL" id="HBUF01198561">
    <property type="protein sequence ID" value="CAG6661043.1"/>
    <property type="molecule type" value="Transcribed_RNA"/>
</dbReference>
<dbReference type="EMBL" id="HBUF01357427">
    <property type="protein sequence ID" value="CAG6718478.1"/>
    <property type="molecule type" value="Transcribed_RNA"/>
</dbReference>
<accession>A0A8D8V606</accession>